<evidence type="ECO:0000256" key="1">
    <source>
        <dbReference type="SAM" id="MobiDB-lite"/>
    </source>
</evidence>
<dbReference type="Proteomes" id="UP000751190">
    <property type="component" value="Unassembled WGS sequence"/>
</dbReference>
<feature type="compositionally biased region" description="Pro residues" evidence="1">
    <location>
        <begin position="680"/>
        <end position="689"/>
    </location>
</feature>
<sequence length="857" mass="91072">MGETLDIRIALLLREKRIPLREFLTDFDRLRSGCITQAQLLKGLRAALDKEWGILNMSALEFGALASAFADVREPGSVRWREMCAAFDKVPYPRRVSSPPPDSPVSPRYAGTRQGGIYLSPAAADARATSEWRQETARTVESARASSRAADFGAHVGRLAGLAAGAALVESEAEVERELKREIDQLDAYVRACAAALAEGAEALDRLRELGGTIADLDADLAARRASALHRLRALTDGRPTRERTADGYVSALLAEVDAVNASRTELQAAALRSRDAQAELHARARAIDVARAHATYSMAVEEEVRAIGGSPSSARRGALGGADDGVLEGDAAGERVRAGMVSGGRVRASARADAVRARSAHQQPPAPDEPLERLVADMRLACNAARAVRDGAARTAERARASGAQMEERAESALEVKVDSTAALARQLRSSIDAHAREVAAVRACIVEMEARRRELADSIALADERLHVHSARARTPGADAVASALASELRRLRAGDDELRAAIETERVRERELLVFARALEADLQGKEQALQAELRALNLSPSRSTGASHARHARARADGGEAARRSPLDAEPRAGSPAIPWEASASRAGRARNGDGSAHDDDDPRASLSRLRAHAPEQAAYRAIGGDDGSGRHVREAEAQSADGEYYDDASNAGAGGAARGSERGASVGEDGGRGDVPPPQLPAPPAVHVQVPPASTSPLRAQRLSFDSLDDAPPSDSARVVSSQRSDGPAQPSSARAHAAGRTVRALHAPTPPREPPRPPQTPPAHLAPLVDQLATHARSARIDVRDELRAHDRHRHGAISPGNFDAVIRTAFGPLRLSHAQLESLRAPFSTPSGLVKWRPIADALMARSTFT</sequence>
<evidence type="ECO:0000313" key="3">
    <source>
        <dbReference type="Proteomes" id="UP000751190"/>
    </source>
</evidence>
<accession>A0A8J5XN84</accession>
<proteinExistence type="predicted"/>
<evidence type="ECO:0008006" key="4">
    <source>
        <dbReference type="Google" id="ProtNLM"/>
    </source>
</evidence>
<keyword evidence="3" id="KW-1185">Reference proteome</keyword>
<gene>
    <name evidence="2" type="ORF">KFE25_008088</name>
</gene>
<organism evidence="2 3">
    <name type="scientific">Diacronema lutheri</name>
    <name type="common">Unicellular marine alga</name>
    <name type="synonym">Monochrysis lutheri</name>
    <dbReference type="NCBI Taxonomy" id="2081491"/>
    <lineage>
        <taxon>Eukaryota</taxon>
        <taxon>Haptista</taxon>
        <taxon>Haptophyta</taxon>
        <taxon>Pavlovophyceae</taxon>
        <taxon>Pavlovales</taxon>
        <taxon>Pavlovaceae</taxon>
        <taxon>Diacronema</taxon>
    </lineage>
</organism>
<feature type="compositionally biased region" description="Pro residues" evidence="1">
    <location>
        <begin position="754"/>
        <end position="767"/>
    </location>
</feature>
<feature type="compositionally biased region" description="Polar residues" evidence="1">
    <location>
        <begin position="724"/>
        <end position="738"/>
    </location>
</feature>
<reference evidence="2" key="1">
    <citation type="submission" date="2021-05" db="EMBL/GenBank/DDBJ databases">
        <title>The genome of the haptophyte Pavlova lutheri (Diacronema luteri, Pavlovales) - a model for lipid biosynthesis in eukaryotic algae.</title>
        <authorList>
            <person name="Hulatt C.J."/>
            <person name="Posewitz M.C."/>
        </authorList>
    </citation>
    <scope>NUCLEOTIDE SEQUENCE</scope>
    <source>
        <strain evidence="2">NIVA-4/92</strain>
    </source>
</reference>
<evidence type="ECO:0000313" key="2">
    <source>
        <dbReference type="EMBL" id="KAG8466709.1"/>
    </source>
</evidence>
<feature type="compositionally biased region" description="Basic and acidic residues" evidence="1">
    <location>
        <begin position="632"/>
        <end position="641"/>
    </location>
</feature>
<feature type="compositionally biased region" description="Low complexity" evidence="1">
    <location>
        <begin position="710"/>
        <end position="722"/>
    </location>
</feature>
<dbReference type="OrthoDB" id="272072at2759"/>
<name>A0A8J5XN84_DIALT</name>
<dbReference type="AlphaFoldDB" id="A0A8J5XN84"/>
<feature type="region of interest" description="Disordered" evidence="1">
    <location>
        <begin position="544"/>
        <end position="608"/>
    </location>
</feature>
<protein>
    <recommendedName>
        <fullName evidence="4">EF-hand domain-containing protein</fullName>
    </recommendedName>
</protein>
<feature type="region of interest" description="Disordered" evidence="1">
    <location>
        <begin position="625"/>
        <end position="697"/>
    </location>
</feature>
<dbReference type="InterPro" id="IPR052603">
    <property type="entry name" value="EFCB6"/>
</dbReference>
<dbReference type="EMBL" id="JAGTXO010000007">
    <property type="protein sequence ID" value="KAG8466709.1"/>
    <property type="molecule type" value="Genomic_DNA"/>
</dbReference>
<feature type="compositionally biased region" description="Basic and acidic residues" evidence="1">
    <location>
        <begin position="558"/>
        <end position="575"/>
    </location>
</feature>
<dbReference type="PANTHER" id="PTHR20875">
    <property type="entry name" value="EF-HAND CALCIUM-BINDING DOMAIN-CONTAINING PROTEIN 6-RELATED"/>
    <property type="match status" value="1"/>
</dbReference>
<comment type="caution">
    <text evidence="2">The sequence shown here is derived from an EMBL/GenBank/DDBJ whole genome shotgun (WGS) entry which is preliminary data.</text>
</comment>
<dbReference type="PANTHER" id="PTHR20875:SF0">
    <property type="entry name" value="GH12158P"/>
    <property type="match status" value="1"/>
</dbReference>
<feature type="region of interest" description="Disordered" evidence="1">
    <location>
        <begin position="710"/>
        <end position="770"/>
    </location>
</feature>